<dbReference type="OrthoDB" id="1730265at2"/>
<reference evidence="5 6" key="1">
    <citation type="submission" date="2018-03" db="EMBL/GenBank/DDBJ databases">
        <title>Genome sequence of Clostridium luticellarii DSM 29923.</title>
        <authorList>
            <person name="Poehlein A."/>
            <person name="Daniel R."/>
        </authorList>
    </citation>
    <scope>NUCLEOTIDE SEQUENCE [LARGE SCALE GENOMIC DNA]</scope>
    <source>
        <strain evidence="5 6">DSM 29923</strain>
    </source>
</reference>
<evidence type="ECO:0000256" key="3">
    <source>
        <dbReference type="ARBA" id="ARBA00022729"/>
    </source>
</evidence>
<dbReference type="AlphaFoldDB" id="A0A2T0BQW4"/>
<comment type="caution">
    <text evidence="5">The sequence shown here is derived from an EMBL/GenBank/DDBJ whole genome shotgun (WGS) entry which is preliminary data.</text>
</comment>
<evidence type="ECO:0000313" key="5">
    <source>
        <dbReference type="EMBL" id="PRR86271.1"/>
    </source>
</evidence>
<dbReference type="EMBL" id="PVXP01000006">
    <property type="protein sequence ID" value="PRR86271.1"/>
    <property type="molecule type" value="Genomic_DNA"/>
</dbReference>
<feature type="domain" description="Carbohydrate-binding module family 96" evidence="4">
    <location>
        <begin position="8"/>
        <end position="177"/>
    </location>
</feature>
<dbReference type="InterPro" id="IPR055372">
    <property type="entry name" value="CBM96"/>
</dbReference>
<keyword evidence="2" id="KW-0964">Secreted</keyword>
<keyword evidence="6" id="KW-1185">Reference proteome</keyword>
<evidence type="ECO:0000259" key="4">
    <source>
        <dbReference type="Pfam" id="PF24517"/>
    </source>
</evidence>
<keyword evidence="3" id="KW-0732">Signal</keyword>
<proteinExistence type="predicted"/>
<evidence type="ECO:0000256" key="1">
    <source>
        <dbReference type="ARBA" id="ARBA00004613"/>
    </source>
</evidence>
<accession>A0A2T0BQW4</accession>
<dbReference type="Proteomes" id="UP000237798">
    <property type="component" value="Unassembled WGS sequence"/>
</dbReference>
<name>A0A2T0BQW4_9CLOT</name>
<dbReference type="Pfam" id="PF24517">
    <property type="entry name" value="CBM96"/>
    <property type="match status" value="1"/>
</dbReference>
<sequence>MALYMAYSTDDVYISEFFPTENFVLSQFLYTGQYTGYNKCPDAYRSLLKFDITDILSSKITIKNVFLHLYVTRKDKINYVDNTYRSLRVYSNLVNFSENTATWNNAPNISITEHNKIISGKDIGTYIQLNITCLFMKWCNRTIANNGITLLGTENVIDTLIGYDSSRSPNPPYLSIEYW</sequence>
<dbReference type="GO" id="GO:0005576">
    <property type="term" value="C:extracellular region"/>
    <property type="evidence" value="ECO:0007669"/>
    <property type="project" value="UniProtKB-SubCell"/>
</dbReference>
<dbReference type="NCBIfam" id="NF033679">
    <property type="entry name" value="DNRLRE_dom"/>
    <property type="match status" value="1"/>
</dbReference>
<evidence type="ECO:0000313" key="6">
    <source>
        <dbReference type="Proteomes" id="UP000237798"/>
    </source>
</evidence>
<evidence type="ECO:0000256" key="2">
    <source>
        <dbReference type="ARBA" id="ARBA00022525"/>
    </source>
</evidence>
<comment type="subcellular location">
    <subcellularLocation>
        <location evidence="1">Secreted</location>
    </subcellularLocation>
</comment>
<dbReference type="RefSeq" id="WP_106008246.1">
    <property type="nucleotide sequence ID" value="NZ_JALCQA010000006.1"/>
</dbReference>
<organism evidence="5 6">
    <name type="scientific">Clostridium luticellarii</name>
    <dbReference type="NCBI Taxonomy" id="1691940"/>
    <lineage>
        <taxon>Bacteria</taxon>
        <taxon>Bacillati</taxon>
        <taxon>Bacillota</taxon>
        <taxon>Clostridia</taxon>
        <taxon>Eubacteriales</taxon>
        <taxon>Clostridiaceae</taxon>
        <taxon>Clostridium</taxon>
    </lineage>
</organism>
<protein>
    <recommendedName>
        <fullName evidence="4">Carbohydrate-binding module family 96 domain-containing protein</fullName>
    </recommendedName>
</protein>
<gene>
    <name evidence="5" type="ORF">CLLU_07520</name>
</gene>